<name>A0A016WPL6_9BILA</name>
<proteinExistence type="predicted"/>
<protein>
    <submittedName>
        <fullName evidence="1">Uncharacterized protein</fullName>
    </submittedName>
</protein>
<organism evidence="1 2">
    <name type="scientific">Ancylostoma ceylanicum</name>
    <dbReference type="NCBI Taxonomy" id="53326"/>
    <lineage>
        <taxon>Eukaryota</taxon>
        <taxon>Metazoa</taxon>
        <taxon>Ecdysozoa</taxon>
        <taxon>Nematoda</taxon>
        <taxon>Chromadorea</taxon>
        <taxon>Rhabditida</taxon>
        <taxon>Rhabditina</taxon>
        <taxon>Rhabditomorpha</taxon>
        <taxon>Strongyloidea</taxon>
        <taxon>Ancylostomatidae</taxon>
        <taxon>Ancylostomatinae</taxon>
        <taxon>Ancylostoma</taxon>
    </lineage>
</organism>
<dbReference type="EMBL" id="JARK01000158">
    <property type="protein sequence ID" value="EYC41764.1"/>
    <property type="molecule type" value="Genomic_DNA"/>
</dbReference>
<evidence type="ECO:0000313" key="1">
    <source>
        <dbReference type="EMBL" id="EYC41764.1"/>
    </source>
</evidence>
<accession>A0A016WPL6</accession>
<evidence type="ECO:0000313" key="2">
    <source>
        <dbReference type="Proteomes" id="UP000024635"/>
    </source>
</evidence>
<reference evidence="2" key="1">
    <citation type="journal article" date="2015" name="Nat. Genet.">
        <title>The genome and transcriptome of the zoonotic hookworm Ancylostoma ceylanicum identify infection-specific gene families.</title>
        <authorList>
            <person name="Schwarz E.M."/>
            <person name="Hu Y."/>
            <person name="Antoshechkin I."/>
            <person name="Miller M.M."/>
            <person name="Sternberg P.W."/>
            <person name="Aroian R.V."/>
        </authorList>
    </citation>
    <scope>NUCLEOTIDE SEQUENCE</scope>
    <source>
        <strain evidence="2">HY135</strain>
    </source>
</reference>
<dbReference type="Proteomes" id="UP000024635">
    <property type="component" value="Unassembled WGS sequence"/>
</dbReference>
<gene>
    <name evidence="1" type="primary">Acey_s0558.g3436</name>
    <name evidence="1" type="ORF">Y032_0558g3436</name>
</gene>
<keyword evidence="2" id="KW-1185">Reference proteome</keyword>
<sequence length="76" mass="8558">MPGRGRFRHLPRADDHEIPASLPCTLPHLRCPRCVFLHYSLCKLHVLVSEQGEPGETLCEDCIPNPGLNPGFVKRE</sequence>
<dbReference type="AlphaFoldDB" id="A0A016WPL6"/>
<comment type="caution">
    <text evidence="1">The sequence shown here is derived from an EMBL/GenBank/DDBJ whole genome shotgun (WGS) entry which is preliminary data.</text>
</comment>